<keyword evidence="1" id="KW-0812">Transmembrane</keyword>
<accession>A0A930PQB9</accession>
<protein>
    <submittedName>
        <fullName evidence="2">Uncharacterized protein</fullName>
    </submittedName>
</protein>
<dbReference type="EMBL" id="JABZXR010000006">
    <property type="protein sequence ID" value="MBF1663368.1"/>
    <property type="molecule type" value="Genomic_DNA"/>
</dbReference>
<dbReference type="AlphaFoldDB" id="A0A930PQB9"/>
<name>A0A930PQB9_9MICC</name>
<keyword evidence="1" id="KW-0472">Membrane</keyword>
<reference evidence="2" key="1">
    <citation type="submission" date="2020-04" db="EMBL/GenBank/DDBJ databases">
        <title>Deep metagenomics examines the oral microbiome during advanced dental caries in children, revealing novel taxa and co-occurrences with host molecules.</title>
        <authorList>
            <person name="Baker J.L."/>
            <person name="Morton J.T."/>
            <person name="Dinis M."/>
            <person name="Alvarez R."/>
            <person name="Tran N.C."/>
            <person name="Knight R."/>
            <person name="Edlund A."/>
        </authorList>
    </citation>
    <scope>NUCLEOTIDE SEQUENCE</scope>
    <source>
        <strain evidence="2">JCVI_44_bin.2</strain>
    </source>
</reference>
<sequence>MLSTFLTIFWGCLLVLTVISIPYILISYEVHRRQDKKRESAGIYVRRVNRFEIFSCLASPFFPLIFFLSMIYDGKINLIQDFIALIFTSIFLMFSWYIHVAYVKISPEGVEQRILSTKPTSYPFNVIDSVYYREALSIDDQDIVGFYTKSGKHIAAFCPIIHGNYRLLAIVRFRIENERWPDMNNPDDVARVNELDDRGMTILYFRSREKVTGLADVDM</sequence>
<gene>
    <name evidence="2" type="ORF">HXO64_02285</name>
</gene>
<evidence type="ECO:0000256" key="1">
    <source>
        <dbReference type="SAM" id="Phobius"/>
    </source>
</evidence>
<organism evidence="2 3">
    <name type="scientific">Rothia mucilaginosa</name>
    <dbReference type="NCBI Taxonomy" id="43675"/>
    <lineage>
        <taxon>Bacteria</taxon>
        <taxon>Bacillati</taxon>
        <taxon>Actinomycetota</taxon>
        <taxon>Actinomycetes</taxon>
        <taxon>Micrococcales</taxon>
        <taxon>Micrococcaceae</taxon>
        <taxon>Rothia</taxon>
    </lineage>
</organism>
<evidence type="ECO:0000313" key="2">
    <source>
        <dbReference type="EMBL" id="MBF1663368.1"/>
    </source>
</evidence>
<feature type="transmembrane region" description="Helical" evidence="1">
    <location>
        <begin position="6"/>
        <end position="30"/>
    </location>
</feature>
<feature type="transmembrane region" description="Helical" evidence="1">
    <location>
        <begin position="78"/>
        <end position="98"/>
    </location>
</feature>
<proteinExistence type="predicted"/>
<comment type="caution">
    <text evidence="2">The sequence shown here is derived from an EMBL/GenBank/DDBJ whole genome shotgun (WGS) entry which is preliminary data.</text>
</comment>
<keyword evidence="1" id="KW-1133">Transmembrane helix</keyword>
<evidence type="ECO:0000313" key="3">
    <source>
        <dbReference type="Proteomes" id="UP000756427"/>
    </source>
</evidence>
<dbReference type="Proteomes" id="UP000756427">
    <property type="component" value="Unassembled WGS sequence"/>
</dbReference>
<feature type="transmembrane region" description="Helical" evidence="1">
    <location>
        <begin position="51"/>
        <end position="72"/>
    </location>
</feature>